<protein>
    <submittedName>
        <fullName evidence="1">Uncharacterized protein</fullName>
    </submittedName>
</protein>
<accession>A0A7H0XG14</accession>
<name>A0A7H0XG14_9CAUD</name>
<evidence type="ECO:0000313" key="1">
    <source>
        <dbReference type="EMBL" id="QNR53954.1"/>
    </source>
</evidence>
<reference evidence="1 2" key="1">
    <citation type="submission" date="2020-07" db="EMBL/GenBank/DDBJ databases">
        <authorList>
            <person name="Martino G."/>
            <person name="Holtappels D."/>
            <person name="Wagemans J."/>
            <person name="Lavigne R."/>
            <person name="Turina M."/>
            <person name="Ciuffo M."/>
        </authorList>
    </citation>
    <scope>NUCLEOTIDE SEQUENCE [LARGE SCALE GENOMIC DNA]</scope>
</reference>
<proteinExistence type="predicted"/>
<organism evidence="1 2">
    <name type="scientific">Pseudomonas phage phiK7A1</name>
    <dbReference type="NCBI Taxonomy" id="2759194"/>
    <lineage>
        <taxon>Viruses</taxon>
        <taxon>Duplodnaviria</taxon>
        <taxon>Heunggongvirae</taxon>
        <taxon>Uroviricota</taxon>
        <taxon>Caudoviricetes</taxon>
        <taxon>Vandenendeviridae</taxon>
        <taxon>Gorskivirinae</taxon>
        <taxon>Torinovirus</taxon>
        <taxon>Torinovirus K7A1</taxon>
    </lineage>
</organism>
<gene>
    <name evidence="1" type="ORF">phiK7A1_166</name>
</gene>
<dbReference type="Proteomes" id="UP000516415">
    <property type="component" value="Segment"/>
</dbReference>
<dbReference type="EMBL" id="MT740307">
    <property type="protein sequence ID" value="QNR53954.1"/>
    <property type="molecule type" value="Genomic_DNA"/>
</dbReference>
<sequence length="72" mass="8326">MIIARAEAYGVTGEWEIVETNSYYRYVNHTAKLATTGFLTKVGLELNKDIIRFDFGTVLLMHQRYIDYFGSN</sequence>
<keyword evidence="2" id="KW-1185">Reference proteome</keyword>
<evidence type="ECO:0000313" key="2">
    <source>
        <dbReference type="Proteomes" id="UP000516415"/>
    </source>
</evidence>